<keyword evidence="2" id="KW-1133">Transmembrane helix</keyword>
<evidence type="ECO:0000313" key="4">
    <source>
        <dbReference type="Proteomes" id="UP000565441"/>
    </source>
</evidence>
<keyword evidence="2" id="KW-0472">Membrane</keyword>
<comment type="caution">
    <text evidence="3">The sequence shown here is derived from an EMBL/GenBank/DDBJ whole genome shotgun (WGS) entry which is preliminary data.</text>
</comment>
<keyword evidence="2" id="KW-0812">Transmembrane</keyword>
<organism evidence="3 4">
    <name type="scientific">Tricholomella constricta</name>
    <dbReference type="NCBI Taxonomy" id="117010"/>
    <lineage>
        <taxon>Eukaryota</taxon>
        <taxon>Fungi</taxon>
        <taxon>Dikarya</taxon>
        <taxon>Basidiomycota</taxon>
        <taxon>Agaricomycotina</taxon>
        <taxon>Agaricomycetes</taxon>
        <taxon>Agaricomycetidae</taxon>
        <taxon>Agaricales</taxon>
        <taxon>Tricholomatineae</taxon>
        <taxon>Lyophyllaceae</taxon>
        <taxon>Tricholomella</taxon>
    </lineage>
</organism>
<sequence>MASSPKKPVHKVSSLTPGQITLLGSAIVLASLGGFYLNLLRIQKKKDAEGNLPHYEYLMGHVASRRTDNPNPNATNLPISRFAPRTSFVPVPLRGAEQRNGHSTIPDFNLSAASADPRARFEQPTPQRPKEPGSSVVYTKVADEAKSYGRSVPQKGKMDDEDV</sequence>
<accession>A0A8H5M5B6</accession>
<dbReference type="Proteomes" id="UP000565441">
    <property type="component" value="Unassembled WGS sequence"/>
</dbReference>
<dbReference type="OrthoDB" id="2850836at2759"/>
<dbReference type="EMBL" id="JAACJP010000011">
    <property type="protein sequence ID" value="KAF5381307.1"/>
    <property type="molecule type" value="Genomic_DNA"/>
</dbReference>
<evidence type="ECO:0000313" key="3">
    <source>
        <dbReference type="EMBL" id="KAF5381307.1"/>
    </source>
</evidence>
<reference evidence="3 4" key="1">
    <citation type="journal article" date="2020" name="ISME J.">
        <title>Uncovering the hidden diversity of litter-decomposition mechanisms in mushroom-forming fungi.</title>
        <authorList>
            <person name="Floudas D."/>
            <person name="Bentzer J."/>
            <person name="Ahren D."/>
            <person name="Johansson T."/>
            <person name="Persson P."/>
            <person name="Tunlid A."/>
        </authorList>
    </citation>
    <scope>NUCLEOTIDE SEQUENCE [LARGE SCALE GENOMIC DNA]</scope>
    <source>
        <strain evidence="3 4">CBS 661.87</strain>
    </source>
</reference>
<gene>
    <name evidence="3" type="ORF">D9615_008311</name>
</gene>
<feature type="transmembrane region" description="Helical" evidence="2">
    <location>
        <begin position="20"/>
        <end position="39"/>
    </location>
</feature>
<feature type="region of interest" description="Disordered" evidence="1">
    <location>
        <begin position="96"/>
        <end position="163"/>
    </location>
</feature>
<dbReference type="AlphaFoldDB" id="A0A8H5M5B6"/>
<proteinExistence type="predicted"/>
<evidence type="ECO:0000256" key="2">
    <source>
        <dbReference type="SAM" id="Phobius"/>
    </source>
</evidence>
<evidence type="ECO:0000256" key="1">
    <source>
        <dbReference type="SAM" id="MobiDB-lite"/>
    </source>
</evidence>
<protein>
    <submittedName>
        <fullName evidence="3">Uncharacterized protein</fullName>
    </submittedName>
</protein>
<keyword evidence="4" id="KW-1185">Reference proteome</keyword>
<name>A0A8H5M5B6_9AGAR</name>